<evidence type="ECO:0000259" key="1">
    <source>
        <dbReference type="Pfam" id="PF07969"/>
    </source>
</evidence>
<dbReference type="Proteomes" id="UP001500751">
    <property type="component" value="Unassembled WGS sequence"/>
</dbReference>
<dbReference type="EMBL" id="BAAAQN010000045">
    <property type="protein sequence ID" value="GAA2048570.1"/>
    <property type="molecule type" value="Genomic_DNA"/>
</dbReference>
<reference evidence="3" key="1">
    <citation type="journal article" date="2019" name="Int. J. Syst. Evol. Microbiol.">
        <title>The Global Catalogue of Microorganisms (GCM) 10K type strain sequencing project: providing services to taxonomists for standard genome sequencing and annotation.</title>
        <authorList>
            <consortium name="The Broad Institute Genomics Platform"/>
            <consortium name="The Broad Institute Genome Sequencing Center for Infectious Disease"/>
            <person name="Wu L."/>
            <person name="Ma J."/>
        </authorList>
    </citation>
    <scope>NUCLEOTIDE SEQUENCE [LARGE SCALE GENOMIC DNA]</scope>
    <source>
        <strain evidence="3">JCM 16014</strain>
    </source>
</reference>
<dbReference type="InterPro" id="IPR011059">
    <property type="entry name" value="Metal-dep_hydrolase_composite"/>
</dbReference>
<evidence type="ECO:0000313" key="3">
    <source>
        <dbReference type="Proteomes" id="UP001500751"/>
    </source>
</evidence>
<dbReference type="SUPFAM" id="SSF51338">
    <property type="entry name" value="Composite domain of metallo-dependent hydrolases"/>
    <property type="match status" value="1"/>
</dbReference>
<feature type="domain" description="Amidohydrolase 3" evidence="1">
    <location>
        <begin position="98"/>
        <end position="463"/>
    </location>
</feature>
<name>A0ABP5GKV6_9ACTN</name>
<gene>
    <name evidence="2" type="ORF">GCM10009839_62770</name>
</gene>
<dbReference type="Gene3D" id="3.20.20.140">
    <property type="entry name" value="Metal-dependent hydrolases"/>
    <property type="match status" value="1"/>
</dbReference>
<dbReference type="SUPFAM" id="SSF51556">
    <property type="entry name" value="Metallo-dependent hydrolases"/>
    <property type="match status" value="1"/>
</dbReference>
<sequence>MEHADLVFTGGAVITVDGADRIAEAVAVTGGLITAVGTAEEVGAAIGPDTRVVRLDGGAVLPGINDSHLHAAMLGAYWPAMWLDGMADGGFPVPRQLADRADRRAAIDLAADVLQPLGITSYTEPGLGPGARGQHGGACDDETLAAYVDAATAGELRARVTVLRLFGELDGLSTVADLVAGLDRSTGADDVDPRWLAVAGVKLFADGIPPMHSAWMSEPYLGGGHGTLMVEGDDDDARLAALRAMIGHAHRAGCQIGVHATGDRAVGETVRAMAEALAADADSAAGSDATAGSAAARRHYIIHGDAIGPDTLTTMAEHGIGVNAQPSIYTATPGMLEPAIGACRTDELLPLRSALDAGVPVCLSSDGPVTMPDWRRGVASAVLRTAEAGPVRGPDQRIAVTEALRAYTMSGARQDGAEDWKGSIEVGKVADLCVLAADPLTAPPEKIPEIEIRMTVLDGRVVFDREA</sequence>
<protein>
    <recommendedName>
        <fullName evidence="1">Amidohydrolase 3 domain-containing protein</fullName>
    </recommendedName>
</protein>
<dbReference type="InterPro" id="IPR013108">
    <property type="entry name" value="Amidohydro_3"/>
</dbReference>
<dbReference type="Gene3D" id="2.30.40.10">
    <property type="entry name" value="Urease, subunit C, domain 1"/>
    <property type="match status" value="2"/>
</dbReference>
<dbReference type="RefSeq" id="WP_344669295.1">
    <property type="nucleotide sequence ID" value="NZ_BAAAQN010000045.1"/>
</dbReference>
<keyword evidence="3" id="KW-1185">Reference proteome</keyword>
<dbReference type="InterPro" id="IPR032466">
    <property type="entry name" value="Metal_Hydrolase"/>
</dbReference>
<dbReference type="PANTHER" id="PTHR22642:SF2">
    <property type="entry name" value="PROTEIN LONG AFTER FAR-RED 3"/>
    <property type="match status" value="1"/>
</dbReference>
<accession>A0ABP5GKV6</accession>
<organism evidence="2 3">
    <name type="scientific">Catenulispora yoronensis</name>
    <dbReference type="NCBI Taxonomy" id="450799"/>
    <lineage>
        <taxon>Bacteria</taxon>
        <taxon>Bacillati</taxon>
        <taxon>Actinomycetota</taxon>
        <taxon>Actinomycetes</taxon>
        <taxon>Catenulisporales</taxon>
        <taxon>Catenulisporaceae</taxon>
        <taxon>Catenulispora</taxon>
    </lineage>
</organism>
<comment type="caution">
    <text evidence="2">The sequence shown here is derived from an EMBL/GenBank/DDBJ whole genome shotgun (WGS) entry which is preliminary data.</text>
</comment>
<evidence type="ECO:0000313" key="2">
    <source>
        <dbReference type="EMBL" id="GAA2048570.1"/>
    </source>
</evidence>
<dbReference type="Pfam" id="PF07969">
    <property type="entry name" value="Amidohydro_3"/>
    <property type="match status" value="1"/>
</dbReference>
<dbReference type="PANTHER" id="PTHR22642">
    <property type="entry name" value="IMIDAZOLONEPROPIONASE"/>
    <property type="match status" value="1"/>
</dbReference>
<proteinExistence type="predicted"/>